<dbReference type="Gene3D" id="1.20.58.390">
    <property type="entry name" value="Neurotransmitter-gated ion-channel transmembrane domain"/>
    <property type="match status" value="1"/>
</dbReference>
<sequence length="455" mass="51918">MRGSVADTGWALGRNNNSQSVLLKQLLDNYGPITVRPVRDVSRSTNVTFRFLPVELIKFDEENQQAKLSAYIRMIWTDENMIWDPLDFGGVDYVTVKKNDVWLPDICLYQNVVKDFISYADTYIVVSSNGTMDWYAPVIVATSCPIDITYFPYDVQHCNLTFGPWSLNTERVRFQISTDADANVDLFHKNGVWILEKTTSRNQIVESCCYNISWSSVQFILQIRRQSSFYTRTVVVPCILLTALMALVCWLHPASGEKVTLAVSNLLALILFQQLVADRLPPSGETTSIIVIFFIVMIGLSCAEVVCSIVVLRLYHTGGRRQIPNWLRRTMLHPFIMRLYTNAECTTMLRAEDKANELLIMNSLSNPTPQNNTINSTQNQENGMHVEKKANGVVQTISQLPEFDTVSMRYDLEVLSRTWQEVAIVCDKFLFILLLLVTFVAWSYLLVSFLTMKAY</sequence>
<evidence type="ECO:0000259" key="6">
    <source>
        <dbReference type="Pfam" id="PF02931"/>
    </source>
</evidence>
<feature type="transmembrane region" description="Helical" evidence="5">
    <location>
        <begin position="259"/>
        <end position="277"/>
    </location>
</feature>
<dbReference type="GO" id="GO:1904315">
    <property type="term" value="F:transmitter-gated monoatomic ion channel activity involved in regulation of postsynaptic membrane potential"/>
    <property type="evidence" value="ECO:0000318"/>
    <property type="project" value="GO_Central"/>
</dbReference>
<dbReference type="OMA" id="WIDEYLE"/>
<dbReference type="SUPFAM" id="SSF90112">
    <property type="entry name" value="Neurotransmitter-gated ion-channel transmembrane pore"/>
    <property type="match status" value="1"/>
</dbReference>
<feature type="transmembrane region" description="Helical" evidence="5">
    <location>
        <begin position="229"/>
        <end position="252"/>
    </location>
</feature>
<evidence type="ECO:0000256" key="2">
    <source>
        <dbReference type="ARBA" id="ARBA00022692"/>
    </source>
</evidence>
<dbReference type="GO" id="GO:0007268">
    <property type="term" value="P:chemical synaptic transmission"/>
    <property type="evidence" value="ECO:0000318"/>
    <property type="project" value="GO_Central"/>
</dbReference>
<dbReference type="OrthoDB" id="5975154at2759"/>
<dbReference type="InterPro" id="IPR036719">
    <property type="entry name" value="Neuro-gated_channel_TM_sf"/>
</dbReference>
<dbReference type="InterPro" id="IPR006029">
    <property type="entry name" value="Neurotrans-gated_channel_TM"/>
</dbReference>
<dbReference type="PROSITE" id="PS00236">
    <property type="entry name" value="NEUROTR_ION_CHANNEL"/>
    <property type="match status" value="1"/>
</dbReference>
<feature type="transmembrane region" description="Helical" evidence="5">
    <location>
        <begin position="429"/>
        <end position="452"/>
    </location>
</feature>
<keyword evidence="9" id="KW-1185">Reference proteome</keyword>
<reference evidence="8" key="2">
    <citation type="submission" date="2021-01" db="UniProtKB">
        <authorList>
            <consortium name="EnsemblMetazoa"/>
        </authorList>
    </citation>
    <scope>IDENTIFICATION</scope>
</reference>
<proteinExistence type="inferred from homology"/>
<dbReference type="SUPFAM" id="SSF63712">
    <property type="entry name" value="Nicotinic receptor ligand binding domain-like"/>
    <property type="match status" value="1"/>
</dbReference>
<feature type="domain" description="Neurotransmitter-gated ion-channel ligand-binding" evidence="6">
    <location>
        <begin position="21"/>
        <end position="226"/>
    </location>
</feature>
<evidence type="ECO:0000256" key="4">
    <source>
        <dbReference type="ARBA" id="ARBA00023136"/>
    </source>
</evidence>
<keyword evidence="4 5" id="KW-0472">Membrane</keyword>
<dbReference type="GO" id="GO:0034220">
    <property type="term" value="P:monoatomic ion transmembrane transport"/>
    <property type="evidence" value="ECO:0000318"/>
    <property type="project" value="GO_Central"/>
</dbReference>
<dbReference type="AlphaFoldDB" id="A0A7M7PEQ3"/>
<dbReference type="GO" id="GO:0005231">
    <property type="term" value="F:excitatory extracellular ligand-gated monoatomic ion channel activity"/>
    <property type="evidence" value="ECO:0000318"/>
    <property type="project" value="GO_Central"/>
</dbReference>
<protein>
    <submittedName>
        <fullName evidence="8">Uncharacterized protein</fullName>
    </submittedName>
</protein>
<dbReference type="Pfam" id="PF02932">
    <property type="entry name" value="Neur_chan_memb"/>
    <property type="match status" value="1"/>
</dbReference>
<evidence type="ECO:0000256" key="5">
    <source>
        <dbReference type="RuleBase" id="RU000687"/>
    </source>
</evidence>
<dbReference type="Proteomes" id="UP000007110">
    <property type="component" value="Unassembled WGS sequence"/>
</dbReference>
<keyword evidence="2 5" id="KW-0812">Transmembrane</keyword>
<name>A0A7M7PEQ3_STRPU</name>
<dbReference type="InParanoid" id="A0A7M7PEQ3"/>
<dbReference type="GO" id="GO:0043005">
    <property type="term" value="C:neuron projection"/>
    <property type="evidence" value="ECO:0000318"/>
    <property type="project" value="GO_Central"/>
</dbReference>
<keyword evidence="3 5" id="KW-1133">Transmembrane helix</keyword>
<keyword evidence="5" id="KW-0406">Ion transport</keyword>
<dbReference type="RefSeq" id="XP_030850199.1">
    <property type="nucleotide sequence ID" value="XM_030994339.1"/>
</dbReference>
<keyword evidence="5" id="KW-0813">Transport</keyword>
<dbReference type="KEGG" id="spu:105444768"/>
<accession>A0A7M7PEQ3</accession>
<dbReference type="GO" id="GO:0042391">
    <property type="term" value="P:regulation of membrane potential"/>
    <property type="evidence" value="ECO:0000318"/>
    <property type="project" value="GO_Central"/>
</dbReference>
<feature type="domain" description="Neurotransmitter-gated ion-channel transmembrane" evidence="7">
    <location>
        <begin position="235"/>
        <end position="440"/>
    </location>
</feature>
<dbReference type="GO" id="GO:0045202">
    <property type="term" value="C:synapse"/>
    <property type="evidence" value="ECO:0000318"/>
    <property type="project" value="GO_Central"/>
</dbReference>
<evidence type="ECO:0000313" key="9">
    <source>
        <dbReference type="Proteomes" id="UP000007110"/>
    </source>
</evidence>
<comment type="similarity">
    <text evidence="5">Belongs to the ligand-gated ion channel (TC 1.A.9) family.</text>
</comment>
<dbReference type="InterPro" id="IPR036734">
    <property type="entry name" value="Neur_chan_lig-bd_sf"/>
</dbReference>
<evidence type="ECO:0000259" key="7">
    <source>
        <dbReference type="Pfam" id="PF02932"/>
    </source>
</evidence>
<dbReference type="FunFam" id="2.70.170.10:FF:000072">
    <property type="entry name" value="Uncharacterized protein"/>
    <property type="match status" value="1"/>
</dbReference>
<evidence type="ECO:0000313" key="8">
    <source>
        <dbReference type="EnsemblMetazoa" id="XP_030850199"/>
    </source>
</evidence>
<dbReference type="GeneID" id="105444768"/>
<dbReference type="Pfam" id="PF02931">
    <property type="entry name" value="Neur_chan_LBD"/>
    <property type="match status" value="1"/>
</dbReference>
<dbReference type="GO" id="GO:0004888">
    <property type="term" value="F:transmembrane signaling receptor activity"/>
    <property type="evidence" value="ECO:0007669"/>
    <property type="project" value="InterPro"/>
</dbReference>
<dbReference type="Gene3D" id="2.70.170.10">
    <property type="entry name" value="Neurotransmitter-gated ion-channel ligand-binding domain"/>
    <property type="match status" value="1"/>
</dbReference>
<keyword evidence="5" id="KW-0407">Ion channel</keyword>
<dbReference type="InterPro" id="IPR006202">
    <property type="entry name" value="Neur_chan_lig-bd"/>
</dbReference>
<evidence type="ECO:0000256" key="1">
    <source>
        <dbReference type="ARBA" id="ARBA00004141"/>
    </source>
</evidence>
<organism evidence="8 9">
    <name type="scientific">Strongylocentrotus purpuratus</name>
    <name type="common">Purple sea urchin</name>
    <dbReference type="NCBI Taxonomy" id="7668"/>
    <lineage>
        <taxon>Eukaryota</taxon>
        <taxon>Metazoa</taxon>
        <taxon>Echinodermata</taxon>
        <taxon>Eleutherozoa</taxon>
        <taxon>Echinozoa</taxon>
        <taxon>Echinoidea</taxon>
        <taxon>Euechinoidea</taxon>
        <taxon>Echinacea</taxon>
        <taxon>Camarodonta</taxon>
        <taxon>Echinidea</taxon>
        <taxon>Strongylocentrotidae</taxon>
        <taxon>Strongylocentrotus</taxon>
    </lineage>
</organism>
<dbReference type="PANTHER" id="PTHR18945">
    <property type="entry name" value="NEUROTRANSMITTER GATED ION CHANNEL"/>
    <property type="match status" value="1"/>
</dbReference>
<dbReference type="InterPro" id="IPR018000">
    <property type="entry name" value="Neurotransmitter_ion_chnl_CS"/>
</dbReference>
<dbReference type="GO" id="GO:1902495">
    <property type="term" value="C:transmembrane transporter complex"/>
    <property type="evidence" value="ECO:0000318"/>
    <property type="project" value="GO_Central"/>
</dbReference>
<dbReference type="InterPro" id="IPR006201">
    <property type="entry name" value="Neur_channel"/>
</dbReference>
<dbReference type="GO" id="GO:0005886">
    <property type="term" value="C:plasma membrane"/>
    <property type="evidence" value="ECO:0000318"/>
    <property type="project" value="GO_Central"/>
</dbReference>
<dbReference type="FunFam" id="1.20.58.390:FF:000093">
    <property type="entry name" value="Uncharacterized protein"/>
    <property type="match status" value="1"/>
</dbReference>
<dbReference type="EnsemblMetazoa" id="XM_030994339">
    <property type="protein sequence ID" value="XP_030850199"/>
    <property type="gene ID" value="LOC105444768"/>
</dbReference>
<dbReference type="PRINTS" id="PR00252">
    <property type="entry name" value="NRIONCHANNEL"/>
</dbReference>
<reference evidence="9" key="1">
    <citation type="submission" date="2015-02" db="EMBL/GenBank/DDBJ databases">
        <title>Genome sequencing for Strongylocentrotus purpuratus.</title>
        <authorList>
            <person name="Murali S."/>
            <person name="Liu Y."/>
            <person name="Vee V."/>
            <person name="English A."/>
            <person name="Wang M."/>
            <person name="Skinner E."/>
            <person name="Han Y."/>
            <person name="Muzny D.M."/>
            <person name="Worley K.C."/>
            <person name="Gibbs R.A."/>
        </authorList>
    </citation>
    <scope>NUCLEOTIDE SEQUENCE</scope>
</reference>
<comment type="subcellular location">
    <subcellularLocation>
        <location evidence="1">Membrane</location>
        <topology evidence="1">Multi-pass membrane protein</topology>
    </subcellularLocation>
</comment>
<dbReference type="CDD" id="cd19051">
    <property type="entry name" value="LGIC_TM_cation"/>
    <property type="match status" value="1"/>
</dbReference>
<dbReference type="InterPro" id="IPR038050">
    <property type="entry name" value="Neuro_actylchol_rec"/>
</dbReference>
<feature type="transmembrane region" description="Helical" evidence="5">
    <location>
        <begin position="289"/>
        <end position="312"/>
    </location>
</feature>
<dbReference type="GO" id="GO:0098794">
    <property type="term" value="C:postsynapse"/>
    <property type="evidence" value="ECO:0007669"/>
    <property type="project" value="GOC"/>
</dbReference>
<evidence type="ECO:0000256" key="3">
    <source>
        <dbReference type="ARBA" id="ARBA00022989"/>
    </source>
</evidence>